<reference evidence="4" key="1">
    <citation type="journal article" date="2015" name="Genome Announc.">
        <title>Draft genome sequence of the cellulolytic fungus Chaetomium globosum.</title>
        <authorList>
            <person name="Cuomo C.A."/>
            <person name="Untereiner W.A."/>
            <person name="Ma L.-J."/>
            <person name="Grabherr M."/>
            <person name="Birren B.W."/>
        </authorList>
    </citation>
    <scope>NUCLEOTIDE SEQUENCE [LARGE SCALE GENOMIC DNA]</scope>
    <source>
        <strain evidence="4">ATCC 6205 / CBS 148.51 / DSM 1962 / NBRC 6347 / NRRL 1970</strain>
    </source>
</reference>
<feature type="chain" id="PRO_5004209011" evidence="2">
    <location>
        <begin position="19"/>
        <end position="278"/>
    </location>
</feature>
<evidence type="ECO:0000256" key="2">
    <source>
        <dbReference type="SAM" id="SignalP"/>
    </source>
</evidence>
<dbReference type="RefSeq" id="XP_001226404.1">
    <property type="nucleotide sequence ID" value="XM_001226403.1"/>
</dbReference>
<dbReference type="VEuPathDB" id="FungiDB:CHGG_08477"/>
<accession>Q2GU77</accession>
<dbReference type="Proteomes" id="UP000001056">
    <property type="component" value="Unassembled WGS sequence"/>
</dbReference>
<protein>
    <submittedName>
        <fullName evidence="3">Uncharacterized protein</fullName>
    </submittedName>
</protein>
<feature type="compositionally biased region" description="Basic and acidic residues" evidence="1">
    <location>
        <begin position="257"/>
        <end position="278"/>
    </location>
</feature>
<gene>
    <name evidence="3" type="ORF">CHGG_08477</name>
</gene>
<proteinExistence type="predicted"/>
<dbReference type="EMBL" id="CH408034">
    <property type="protein sequence ID" value="EAQ84463.1"/>
    <property type="molecule type" value="Genomic_DNA"/>
</dbReference>
<feature type="region of interest" description="Disordered" evidence="1">
    <location>
        <begin position="250"/>
        <end position="278"/>
    </location>
</feature>
<dbReference type="AlphaFoldDB" id="Q2GU77"/>
<feature type="signal peptide" evidence="2">
    <location>
        <begin position="1"/>
        <end position="18"/>
    </location>
</feature>
<evidence type="ECO:0000313" key="3">
    <source>
        <dbReference type="EMBL" id="EAQ84463.1"/>
    </source>
</evidence>
<organism evidence="3 4">
    <name type="scientific">Chaetomium globosum (strain ATCC 6205 / CBS 148.51 / DSM 1962 / NBRC 6347 / NRRL 1970)</name>
    <name type="common">Soil fungus</name>
    <dbReference type="NCBI Taxonomy" id="306901"/>
    <lineage>
        <taxon>Eukaryota</taxon>
        <taxon>Fungi</taxon>
        <taxon>Dikarya</taxon>
        <taxon>Ascomycota</taxon>
        <taxon>Pezizomycotina</taxon>
        <taxon>Sordariomycetes</taxon>
        <taxon>Sordariomycetidae</taxon>
        <taxon>Sordariales</taxon>
        <taxon>Chaetomiaceae</taxon>
        <taxon>Chaetomium</taxon>
    </lineage>
</organism>
<dbReference type="OMA" id="REYPGGW"/>
<dbReference type="GeneID" id="4395237"/>
<dbReference type="eggNOG" id="ENOG502T26A">
    <property type="taxonomic scope" value="Eukaryota"/>
</dbReference>
<keyword evidence="2" id="KW-0732">Signal</keyword>
<sequence length="278" mass="31292">MKLEILFTAAWLAATTTAIGPATPEQPPRLQGKAERMANWRWPNPFASAEHKKFTAACDVLKSFKASEFMLDDLAVKAPKGLLEYRDALKEVFATREYPGSWEGIDPHGYDRDLLSMDYDDMPLKVREWIEEQERTDGPGKGLFAVYMRPMPGTRVLHTIKVPEAPVTEEWRARDEVRVAIFAPGAVYETAPLWVAEGSKCEGPLLDLSKYSGKLVDGGVVAYPIHHSMPKRARGERDIEFQIQAQVLQLNEGEEAASEKTEEAEKVEKKESTEKEEL</sequence>
<name>Q2GU77_CHAGB</name>
<dbReference type="HOGENOM" id="CLU_067171_1_0_1"/>
<keyword evidence="4" id="KW-1185">Reference proteome</keyword>
<evidence type="ECO:0000313" key="4">
    <source>
        <dbReference type="Proteomes" id="UP000001056"/>
    </source>
</evidence>
<dbReference type="InParanoid" id="Q2GU77"/>
<dbReference type="OrthoDB" id="4359806at2759"/>
<evidence type="ECO:0000256" key="1">
    <source>
        <dbReference type="SAM" id="MobiDB-lite"/>
    </source>
</evidence>